<dbReference type="AlphaFoldDB" id="A0A444YSL2"/>
<organism evidence="2 3">
    <name type="scientific">Arachis hypogaea</name>
    <name type="common">Peanut</name>
    <dbReference type="NCBI Taxonomy" id="3818"/>
    <lineage>
        <taxon>Eukaryota</taxon>
        <taxon>Viridiplantae</taxon>
        <taxon>Streptophyta</taxon>
        <taxon>Embryophyta</taxon>
        <taxon>Tracheophyta</taxon>
        <taxon>Spermatophyta</taxon>
        <taxon>Magnoliopsida</taxon>
        <taxon>eudicotyledons</taxon>
        <taxon>Gunneridae</taxon>
        <taxon>Pentapetalae</taxon>
        <taxon>rosids</taxon>
        <taxon>fabids</taxon>
        <taxon>Fabales</taxon>
        <taxon>Fabaceae</taxon>
        <taxon>Papilionoideae</taxon>
        <taxon>50 kb inversion clade</taxon>
        <taxon>dalbergioids sensu lato</taxon>
        <taxon>Dalbergieae</taxon>
        <taxon>Pterocarpus clade</taxon>
        <taxon>Arachis</taxon>
    </lineage>
</organism>
<feature type="compositionally biased region" description="Basic residues" evidence="1">
    <location>
        <begin position="105"/>
        <end position="116"/>
    </location>
</feature>
<proteinExistence type="predicted"/>
<name>A0A444YSL2_ARAHY</name>
<evidence type="ECO:0000313" key="2">
    <source>
        <dbReference type="EMBL" id="RYR04898.1"/>
    </source>
</evidence>
<dbReference type="InterPro" id="IPR036875">
    <property type="entry name" value="Znf_CCHC_sf"/>
</dbReference>
<dbReference type="SUPFAM" id="SSF57756">
    <property type="entry name" value="Retrovirus zinc finger-like domains"/>
    <property type="match status" value="1"/>
</dbReference>
<protein>
    <recommendedName>
        <fullName evidence="4">CCHC-type domain-containing protein</fullName>
    </recommendedName>
</protein>
<feature type="region of interest" description="Disordered" evidence="1">
    <location>
        <begin position="87"/>
        <end position="194"/>
    </location>
</feature>
<feature type="compositionally biased region" description="Basic and acidic residues" evidence="1">
    <location>
        <begin position="117"/>
        <end position="137"/>
    </location>
</feature>
<dbReference type="Proteomes" id="UP000289738">
    <property type="component" value="Chromosome B06"/>
</dbReference>
<evidence type="ECO:0000256" key="1">
    <source>
        <dbReference type="SAM" id="MobiDB-lite"/>
    </source>
</evidence>
<keyword evidence="3" id="KW-1185">Reference proteome</keyword>
<evidence type="ECO:0000313" key="3">
    <source>
        <dbReference type="Proteomes" id="UP000289738"/>
    </source>
</evidence>
<accession>A0A444YSL2</accession>
<comment type="caution">
    <text evidence="2">The sequence shown here is derived from an EMBL/GenBank/DDBJ whole genome shotgun (WGS) entry which is preliminary data.</text>
</comment>
<dbReference type="EMBL" id="SDMP01000016">
    <property type="protein sequence ID" value="RYR04898.1"/>
    <property type="molecule type" value="Genomic_DNA"/>
</dbReference>
<dbReference type="GO" id="GO:0008270">
    <property type="term" value="F:zinc ion binding"/>
    <property type="evidence" value="ECO:0007669"/>
    <property type="project" value="InterPro"/>
</dbReference>
<gene>
    <name evidence="2" type="ORF">Ahy_B06g084710</name>
</gene>
<reference evidence="2 3" key="1">
    <citation type="submission" date="2019-01" db="EMBL/GenBank/DDBJ databases">
        <title>Sequencing of cultivated peanut Arachis hypogaea provides insights into genome evolution and oil improvement.</title>
        <authorList>
            <person name="Chen X."/>
        </authorList>
    </citation>
    <scope>NUCLEOTIDE SEQUENCE [LARGE SCALE GENOMIC DNA]</scope>
    <source>
        <strain evidence="3">cv. Fuhuasheng</strain>
        <tissue evidence="2">Leaves</tissue>
    </source>
</reference>
<evidence type="ECO:0008006" key="4">
    <source>
        <dbReference type="Google" id="ProtNLM"/>
    </source>
</evidence>
<sequence length="194" mass="21915">MSPETDAEYKPYEEEDDTEDDLYFTNSEDELDPAVSGFQDVNVVNEKSRTVKKKGVVTNNFEDEDGARSDELYLRCYEAVIHPLNGPDLWERTAHPDVMPPPYKRPSHRPVKKRKPATGDEEHSSHTHMSRKGEKQRCSICGSVGHNKSRCPKPIEDEAQTSKKLSKGKQKKGSNNSQPPAVRGEEDCIYTAHS</sequence>
<dbReference type="GO" id="GO:0003676">
    <property type="term" value="F:nucleic acid binding"/>
    <property type="evidence" value="ECO:0007669"/>
    <property type="project" value="InterPro"/>
</dbReference>